<dbReference type="InterPro" id="IPR043472">
    <property type="entry name" value="Macro_dom-like"/>
</dbReference>
<proteinExistence type="predicted"/>
<name>A0A497F1S9_9CREN</name>
<dbReference type="InterPro" id="IPR002589">
    <property type="entry name" value="Macro_dom"/>
</dbReference>
<evidence type="ECO:0000259" key="1">
    <source>
        <dbReference type="PROSITE" id="PS51154"/>
    </source>
</evidence>
<dbReference type="PROSITE" id="PS51154">
    <property type="entry name" value="MACRO"/>
    <property type="match status" value="1"/>
</dbReference>
<organism evidence="3 4">
    <name type="scientific">Thermoproteota archaeon</name>
    <dbReference type="NCBI Taxonomy" id="2056631"/>
    <lineage>
        <taxon>Archaea</taxon>
        <taxon>Thermoproteota</taxon>
    </lineage>
</organism>
<dbReference type="EMBL" id="QMQX01000006">
    <property type="protein sequence ID" value="RLE53594.1"/>
    <property type="molecule type" value="Genomic_DNA"/>
</dbReference>
<dbReference type="EMBL" id="QMQV01000007">
    <property type="protein sequence ID" value="RLE50371.1"/>
    <property type="molecule type" value="Genomic_DNA"/>
</dbReference>
<dbReference type="Proteomes" id="UP000278475">
    <property type="component" value="Unassembled WGS sequence"/>
</dbReference>
<dbReference type="PANTHER" id="PTHR11106:SF111">
    <property type="entry name" value="MACRO DOMAIN-CONTAINING PROTEIN"/>
    <property type="match status" value="1"/>
</dbReference>
<dbReference type="PANTHER" id="PTHR11106">
    <property type="entry name" value="GANGLIOSIDE INDUCED DIFFERENTIATION ASSOCIATED PROTEIN 2-RELATED"/>
    <property type="match status" value="1"/>
</dbReference>
<comment type="caution">
    <text evidence="3">The sequence shown here is derived from an EMBL/GenBank/DDBJ whole genome shotgun (WGS) entry which is preliminary data.</text>
</comment>
<accession>A0A497F1S9</accession>
<feature type="domain" description="Macro" evidence="1">
    <location>
        <begin position="1"/>
        <end position="173"/>
    </location>
</feature>
<reference evidence="4 5" key="1">
    <citation type="submission" date="2018-06" db="EMBL/GenBank/DDBJ databases">
        <title>Extensive metabolic versatility and redundancy in microbially diverse, dynamic hydrothermal sediments.</title>
        <authorList>
            <person name="Dombrowski N."/>
            <person name="Teske A."/>
            <person name="Baker B.J."/>
        </authorList>
    </citation>
    <scope>NUCLEOTIDE SEQUENCE [LARGE SCALE GENOMIC DNA]</scope>
    <source>
        <strain evidence="3">B34_G17</strain>
        <strain evidence="2">B66_G16</strain>
    </source>
</reference>
<gene>
    <name evidence="2" type="ORF">DRJ31_01595</name>
    <name evidence="3" type="ORF">DRJ33_00625</name>
</gene>
<sequence>MKVVYRGVEVEVKRGNIVEEEVEAIVNPANSYMIMGGGVAGAIKKAGGDVIEKEARKYAPVPIGKAVATTAGKLRAKFVIHAPTMEKPGPTTIENVRLATLAALKCADDVKAASIAFPGMGTGVGGLSPSESALAVVKAVKEHVDGGTSIKRIVFVGLGEDVFEAYKEALKLL</sequence>
<dbReference type="SMART" id="SM00506">
    <property type="entry name" value="A1pp"/>
    <property type="match status" value="1"/>
</dbReference>
<dbReference type="AlphaFoldDB" id="A0A497F1S9"/>
<evidence type="ECO:0000313" key="5">
    <source>
        <dbReference type="Proteomes" id="UP000278475"/>
    </source>
</evidence>
<dbReference type="Gene3D" id="3.40.220.10">
    <property type="entry name" value="Leucine Aminopeptidase, subunit E, domain 1"/>
    <property type="match status" value="1"/>
</dbReference>
<evidence type="ECO:0000313" key="2">
    <source>
        <dbReference type="EMBL" id="RLE50371.1"/>
    </source>
</evidence>
<dbReference type="Proteomes" id="UP000272051">
    <property type="component" value="Unassembled WGS sequence"/>
</dbReference>
<dbReference type="Pfam" id="PF01661">
    <property type="entry name" value="Macro"/>
    <property type="match status" value="1"/>
</dbReference>
<evidence type="ECO:0000313" key="3">
    <source>
        <dbReference type="EMBL" id="RLE53594.1"/>
    </source>
</evidence>
<evidence type="ECO:0000313" key="4">
    <source>
        <dbReference type="Proteomes" id="UP000272051"/>
    </source>
</evidence>
<dbReference type="SUPFAM" id="SSF52949">
    <property type="entry name" value="Macro domain-like"/>
    <property type="match status" value="1"/>
</dbReference>
<protein>
    <submittedName>
        <fullName evidence="3">Macro domain-containing protein</fullName>
    </submittedName>
</protein>